<feature type="region of interest" description="Disordered" evidence="1">
    <location>
        <begin position="1"/>
        <end position="21"/>
    </location>
</feature>
<accession>A0A1R3JN28</accession>
<dbReference type="Gramene" id="OMO96278">
    <property type="protein sequence ID" value="OMO96278"/>
    <property type="gene ID" value="CCACVL1_05014"/>
</dbReference>
<dbReference type="Proteomes" id="UP000188268">
    <property type="component" value="Unassembled WGS sequence"/>
</dbReference>
<evidence type="ECO:0000256" key="1">
    <source>
        <dbReference type="SAM" id="MobiDB-lite"/>
    </source>
</evidence>
<organism evidence="2 3">
    <name type="scientific">Corchorus capsularis</name>
    <name type="common">Jute</name>
    <dbReference type="NCBI Taxonomy" id="210143"/>
    <lineage>
        <taxon>Eukaryota</taxon>
        <taxon>Viridiplantae</taxon>
        <taxon>Streptophyta</taxon>
        <taxon>Embryophyta</taxon>
        <taxon>Tracheophyta</taxon>
        <taxon>Spermatophyta</taxon>
        <taxon>Magnoliopsida</taxon>
        <taxon>eudicotyledons</taxon>
        <taxon>Gunneridae</taxon>
        <taxon>Pentapetalae</taxon>
        <taxon>rosids</taxon>
        <taxon>malvids</taxon>
        <taxon>Malvales</taxon>
        <taxon>Malvaceae</taxon>
        <taxon>Grewioideae</taxon>
        <taxon>Apeibeae</taxon>
        <taxon>Corchorus</taxon>
    </lineage>
</organism>
<sequence>MSLHFACSGRAVPSLDSPDFD</sequence>
<reference evidence="2 3" key="1">
    <citation type="submission" date="2013-09" db="EMBL/GenBank/DDBJ databases">
        <title>Corchorus capsularis genome sequencing.</title>
        <authorList>
            <person name="Alam M."/>
            <person name="Haque M.S."/>
            <person name="Islam M.S."/>
            <person name="Emdad E.M."/>
            <person name="Islam M.M."/>
            <person name="Ahmed B."/>
            <person name="Halim A."/>
            <person name="Hossen Q.M.M."/>
            <person name="Hossain M.Z."/>
            <person name="Ahmed R."/>
            <person name="Khan M.M."/>
            <person name="Islam R."/>
            <person name="Rashid M.M."/>
            <person name="Khan S.A."/>
            <person name="Rahman M.S."/>
            <person name="Alam M."/>
        </authorList>
    </citation>
    <scope>NUCLEOTIDE SEQUENCE [LARGE SCALE GENOMIC DNA]</scope>
    <source>
        <strain evidence="3">cv. CVL-1</strain>
        <tissue evidence="2">Whole seedling</tissue>
    </source>
</reference>
<proteinExistence type="predicted"/>
<name>A0A1R3JN28_COCAP</name>
<evidence type="ECO:0000313" key="2">
    <source>
        <dbReference type="EMBL" id="OMO96278.1"/>
    </source>
</evidence>
<keyword evidence="3" id="KW-1185">Reference proteome</keyword>
<gene>
    <name evidence="2" type="ORF">CCACVL1_05014</name>
</gene>
<evidence type="ECO:0000313" key="3">
    <source>
        <dbReference type="Proteomes" id="UP000188268"/>
    </source>
</evidence>
<comment type="caution">
    <text evidence="2">The sequence shown here is derived from an EMBL/GenBank/DDBJ whole genome shotgun (WGS) entry which is preliminary data.</text>
</comment>
<dbReference type="AlphaFoldDB" id="A0A1R3JN28"/>
<dbReference type="EMBL" id="AWWV01007476">
    <property type="protein sequence ID" value="OMO96278.1"/>
    <property type="molecule type" value="Genomic_DNA"/>
</dbReference>
<protein>
    <submittedName>
        <fullName evidence="2">Uncharacterized protein</fullName>
    </submittedName>
</protein>